<dbReference type="OrthoDB" id="8830751at2759"/>
<dbReference type="Proteomes" id="UP000267027">
    <property type="component" value="Unassembled WGS sequence"/>
</dbReference>
<dbReference type="Pfam" id="PF00071">
    <property type="entry name" value="Ras"/>
    <property type="match status" value="1"/>
</dbReference>
<dbReference type="InterPro" id="IPR027417">
    <property type="entry name" value="P-loop_NTPase"/>
</dbReference>
<reference evidence="3" key="1">
    <citation type="submission" date="2016-04" db="UniProtKB">
        <authorList>
            <consortium name="WormBaseParasite"/>
        </authorList>
    </citation>
    <scope>IDENTIFICATION</scope>
</reference>
<keyword evidence="2" id="KW-1185">Reference proteome</keyword>
<dbReference type="SMART" id="SM00174">
    <property type="entry name" value="RHO"/>
    <property type="match status" value="1"/>
</dbReference>
<dbReference type="AlphaFoldDB" id="A0A158PM73"/>
<dbReference type="InterPro" id="IPR001806">
    <property type="entry name" value="Small_GTPase"/>
</dbReference>
<dbReference type="Gene3D" id="3.40.50.300">
    <property type="entry name" value="P-loop containing nucleotide triphosphate hydrolases"/>
    <property type="match status" value="1"/>
</dbReference>
<gene>
    <name evidence="1" type="ORF">ACOC_LOCUS12293</name>
</gene>
<evidence type="ECO:0000313" key="1">
    <source>
        <dbReference type="EMBL" id="VDM63878.1"/>
    </source>
</evidence>
<protein>
    <submittedName>
        <fullName evidence="3">Ras family protein</fullName>
    </submittedName>
</protein>
<proteinExistence type="predicted"/>
<organism evidence="3">
    <name type="scientific">Angiostrongylus costaricensis</name>
    <name type="common">Nematode worm</name>
    <dbReference type="NCBI Taxonomy" id="334426"/>
    <lineage>
        <taxon>Eukaryota</taxon>
        <taxon>Metazoa</taxon>
        <taxon>Ecdysozoa</taxon>
        <taxon>Nematoda</taxon>
        <taxon>Chromadorea</taxon>
        <taxon>Rhabditida</taxon>
        <taxon>Rhabditina</taxon>
        <taxon>Rhabditomorpha</taxon>
        <taxon>Strongyloidea</taxon>
        <taxon>Metastrongylidae</taxon>
        <taxon>Angiostrongylus</taxon>
    </lineage>
</organism>
<sequence>MSRYRSVLLVGTQVDLRWQTSKDTVSTAKGRQLASQIGAEFFECSALTQHNLKEMFDSAILAALEGRRTIKSSRPQLHNSNARDLAGEQTLDTFEMNVYEHEVHLQDEQDIYLAILIVYYKMIDKVQTSQVVINIIGSQLTVHFMPG</sequence>
<evidence type="ECO:0000313" key="3">
    <source>
        <dbReference type="WBParaSite" id="ACOC_0001229201-mRNA-1"/>
    </source>
</evidence>
<dbReference type="GO" id="GO:0003924">
    <property type="term" value="F:GTPase activity"/>
    <property type="evidence" value="ECO:0007669"/>
    <property type="project" value="InterPro"/>
</dbReference>
<reference evidence="1 2" key="2">
    <citation type="submission" date="2018-11" db="EMBL/GenBank/DDBJ databases">
        <authorList>
            <consortium name="Pathogen Informatics"/>
        </authorList>
    </citation>
    <scope>NUCLEOTIDE SEQUENCE [LARGE SCALE GENOMIC DNA]</scope>
    <source>
        <strain evidence="1 2">Costa Rica</strain>
    </source>
</reference>
<dbReference type="STRING" id="334426.A0A158PM73"/>
<evidence type="ECO:0000313" key="2">
    <source>
        <dbReference type="Proteomes" id="UP000267027"/>
    </source>
</evidence>
<dbReference type="WBParaSite" id="ACOC_0001229201-mRNA-1">
    <property type="protein sequence ID" value="ACOC_0001229201-mRNA-1"/>
    <property type="gene ID" value="ACOC_0001229201"/>
</dbReference>
<dbReference type="GO" id="GO:0005525">
    <property type="term" value="F:GTP binding"/>
    <property type="evidence" value="ECO:0007669"/>
    <property type="project" value="InterPro"/>
</dbReference>
<dbReference type="EMBL" id="UYYA01004971">
    <property type="protein sequence ID" value="VDM63878.1"/>
    <property type="molecule type" value="Genomic_DNA"/>
</dbReference>
<dbReference type="SUPFAM" id="SSF52540">
    <property type="entry name" value="P-loop containing nucleoside triphosphate hydrolases"/>
    <property type="match status" value="1"/>
</dbReference>
<name>A0A158PM73_ANGCS</name>
<accession>A0A158PM73</accession>